<evidence type="ECO:0000313" key="2">
    <source>
        <dbReference type="Proteomes" id="UP001162992"/>
    </source>
</evidence>
<evidence type="ECO:0000313" key="1">
    <source>
        <dbReference type="EMBL" id="KAJ7571674.1"/>
    </source>
</evidence>
<accession>A0ACC2EYV9</accession>
<dbReference type="EMBL" id="CM055092">
    <property type="protein sequence ID" value="KAJ7571674.1"/>
    <property type="molecule type" value="Genomic_DNA"/>
</dbReference>
<comment type="caution">
    <text evidence="1">The sequence shown here is derived from an EMBL/GenBank/DDBJ whole genome shotgun (WGS) entry which is preliminary data.</text>
</comment>
<keyword evidence="2" id="KW-1185">Reference proteome</keyword>
<name>A0ACC2EYV9_DIPCM</name>
<protein>
    <submittedName>
        <fullName evidence="1">Uncharacterized protein</fullName>
    </submittedName>
</protein>
<gene>
    <name evidence="1" type="ORF">O6H91_01G171800</name>
</gene>
<dbReference type="Proteomes" id="UP001162992">
    <property type="component" value="Chromosome 1"/>
</dbReference>
<organism evidence="1 2">
    <name type="scientific">Diphasiastrum complanatum</name>
    <name type="common">Issler's clubmoss</name>
    <name type="synonym">Lycopodium complanatum</name>
    <dbReference type="NCBI Taxonomy" id="34168"/>
    <lineage>
        <taxon>Eukaryota</taxon>
        <taxon>Viridiplantae</taxon>
        <taxon>Streptophyta</taxon>
        <taxon>Embryophyta</taxon>
        <taxon>Tracheophyta</taxon>
        <taxon>Lycopodiopsida</taxon>
        <taxon>Lycopodiales</taxon>
        <taxon>Lycopodiaceae</taxon>
        <taxon>Lycopodioideae</taxon>
        <taxon>Diphasiastrum</taxon>
    </lineage>
</organism>
<reference evidence="2" key="1">
    <citation type="journal article" date="2024" name="Proc. Natl. Acad. Sci. U.S.A.">
        <title>Extraordinary preservation of gene collinearity over three hundred million years revealed in homosporous lycophytes.</title>
        <authorList>
            <person name="Li C."/>
            <person name="Wickell D."/>
            <person name="Kuo L.Y."/>
            <person name="Chen X."/>
            <person name="Nie B."/>
            <person name="Liao X."/>
            <person name="Peng D."/>
            <person name="Ji J."/>
            <person name="Jenkins J."/>
            <person name="Williams M."/>
            <person name="Shu S."/>
            <person name="Plott C."/>
            <person name="Barry K."/>
            <person name="Rajasekar S."/>
            <person name="Grimwood J."/>
            <person name="Han X."/>
            <person name="Sun S."/>
            <person name="Hou Z."/>
            <person name="He W."/>
            <person name="Dai G."/>
            <person name="Sun C."/>
            <person name="Schmutz J."/>
            <person name="Leebens-Mack J.H."/>
            <person name="Li F.W."/>
            <person name="Wang L."/>
        </authorList>
    </citation>
    <scope>NUCLEOTIDE SEQUENCE [LARGE SCALE GENOMIC DNA]</scope>
    <source>
        <strain evidence="2">cv. PW_Plant_1</strain>
    </source>
</reference>
<proteinExistence type="predicted"/>
<sequence length="312" mass="35122">MAIAREEEGMTSAMLVSLFGFLLPVCFFCHAAEHVMSLSPGTLGFSNSLQDPKYKIDFHPLGSHVALEPGQETITMTDRDGQKYECILPKLLDPPSSNNEPNEPNSSSIRLATDVKSTRKTPEDLLNILNGTCLLRLEGWWTYELCYHGHFRQIHLENKKLVEEYILGYYDADATAALHEKSPNISFQKDPRSQTAAQRYHAHMYTNGTKCDLTNEPRETEVRFVCSETGTALISSIKEAPTCKYTVVFQAPSLCKHPLFQEDQQPWVVINCNQISSNNVPPEETQDSTAADEHMLMPYVEEPEADKMVESS</sequence>